<feature type="compositionally biased region" description="Polar residues" evidence="1">
    <location>
        <begin position="47"/>
        <end position="62"/>
    </location>
</feature>
<feature type="compositionally biased region" description="Polar residues" evidence="1">
    <location>
        <begin position="310"/>
        <end position="324"/>
    </location>
</feature>
<accession>A0A1R3IAT0</accession>
<dbReference type="AlphaFoldDB" id="A0A1R3IAT0"/>
<feature type="region of interest" description="Disordered" evidence="1">
    <location>
        <begin position="163"/>
        <end position="219"/>
    </location>
</feature>
<dbReference type="OrthoDB" id="10604161at2759"/>
<gene>
    <name evidence="2" type="ORF">COLO4_24355</name>
</gene>
<feature type="compositionally biased region" description="Polar residues" evidence="1">
    <location>
        <begin position="70"/>
        <end position="83"/>
    </location>
</feature>
<feature type="region of interest" description="Disordered" evidence="1">
    <location>
        <begin position="1"/>
        <end position="145"/>
    </location>
</feature>
<feature type="compositionally biased region" description="Basic residues" evidence="1">
    <location>
        <begin position="20"/>
        <end position="29"/>
    </location>
</feature>
<proteinExistence type="predicted"/>
<protein>
    <submittedName>
        <fullName evidence="2">RING/FYVE/PHD zinc finger-related protein</fullName>
    </submittedName>
</protein>
<comment type="caution">
    <text evidence="2">The sequence shown here is derived from an EMBL/GenBank/DDBJ whole genome shotgun (WGS) entry which is preliminary data.</text>
</comment>
<feature type="compositionally biased region" description="Basic and acidic residues" evidence="1">
    <location>
        <begin position="98"/>
        <end position="107"/>
    </location>
</feature>
<evidence type="ECO:0000313" key="3">
    <source>
        <dbReference type="Proteomes" id="UP000187203"/>
    </source>
</evidence>
<feature type="region of interest" description="Disordered" evidence="1">
    <location>
        <begin position="262"/>
        <end position="324"/>
    </location>
</feature>
<evidence type="ECO:0000313" key="2">
    <source>
        <dbReference type="EMBL" id="OMO79660.1"/>
    </source>
</evidence>
<reference evidence="3" key="1">
    <citation type="submission" date="2013-09" db="EMBL/GenBank/DDBJ databases">
        <title>Corchorus olitorius genome sequencing.</title>
        <authorList>
            <person name="Alam M."/>
            <person name="Haque M.S."/>
            <person name="Islam M.S."/>
            <person name="Emdad E.M."/>
            <person name="Islam M.M."/>
            <person name="Ahmed B."/>
            <person name="Halim A."/>
            <person name="Hossen Q.M.M."/>
            <person name="Hossain M.Z."/>
            <person name="Ahmed R."/>
            <person name="Khan M.M."/>
            <person name="Islam R."/>
            <person name="Rashid M.M."/>
            <person name="Khan S.A."/>
            <person name="Rahman M.S."/>
            <person name="Alam M."/>
            <person name="Yahiya A.S."/>
            <person name="Khan M.S."/>
            <person name="Azam M.S."/>
            <person name="Haque T."/>
            <person name="Lashkar M.Z.H."/>
            <person name="Akhand A.I."/>
            <person name="Morshed G."/>
            <person name="Roy S."/>
            <person name="Uddin K.S."/>
            <person name="Rabeya T."/>
            <person name="Hossain A.S."/>
            <person name="Chowdhury A."/>
            <person name="Snigdha A.R."/>
            <person name="Mortoza M.S."/>
            <person name="Matin S.A."/>
            <person name="Hoque S.M.E."/>
            <person name="Islam M.K."/>
            <person name="Roy D.K."/>
            <person name="Haider R."/>
            <person name="Moosa M.M."/>
            <person name="Elias S.M."/>
            <person name="Hasan A.M."/>
            <person name="Jahan S."/>
            <person name="Shafiuddin M."/>
            <person name="Mahmood N."/>
            <person name="Shommy N.S."/>
        </authorList>
    </citation>
    <scope>NUCLEOTIDE SEQUENCE [LARGE SCALE GENOMIC DNA]</scope>
    <source>
        <strain evidence="3">cv. O-4</strain>
    </source>
</reference>
<feature type="compositionally biased region" description="Polar residues" evidence="1">
    <location>
        <begin position="108"/>
        <end position="130"/>
    </location>
</feature>
<keyword evidence="3" id="KW-1185">Reference proteome</keyword>
<evidence type="ECO:0000256" key="1">
    <source>
        <dbReference type="SAM" id="MobiDB-lite"/>
    </source>
</evidence>
<dbReference type="Proteomes" id="UP000187203">
    <property type="component" value="Unassembled WGS sequence"/>
</dbReference>
<feature type="compositionally biased region" description="Polar residues" evidence="1">
    <location>
        <begin position="172"/>
        <end position="195"/>
    </location>
</feature>
<sequence>MNVSETNPPGTDLRDEALRRAKKNYKKRRSEASPDRGAMAEGVEQIDGTSTSPSTKDLTNVECSDPPVGNPNSSQATVPSSSPAYGPWMIVQRKTRRPAKEMVEQGKNKSLPNQGHESRNRFSSLQGIQDSSREKSKATVSEEAVAKSKEFFAEGRKVWKQKKDLGLKSHNKPTNKGVSKTIKNGVPSFSFQGDGQPSFIGVGPDLSNGPPPGFSFKAGSTKQITLDPKRLEDLIGSSHFGLSHLIDKQSTMNAGTGVLKDASSSLVSGKDGSDVEMCLPTDAESLPPQQPPTDFPAMDAQSKELGILDTPSSSVVNGVHPMQQ</sequence>
<dbReference type="EMBL" id="AWUE01018519">
    <property type="protein sequence ID" value="OMO79660.1"/>
    <property type="molecule type" value="Genomic_DNA"/>
</dbReference>
<name>A0A1R3IAT0_9ROSI</name>
<organism evidence="2 3">
    <name type="scientific">Corchorus olitorius</name>
    <dbReference type="NCBI Taxonomy" id="93759"/>
    <lineage>
        <taxon>Eukaryota</taxon>
        <taxon>Viridiplantae</taxon>
        <taxon>Streptophyta</taxon>
        <taxon>Embryophyta</taxon>
        <taxon>Tracheophyta</taxon>
        <taxon>Spermatophyta</taxon>
        <taxon>Magnoliopsida</taxon>
        <taxon>eudicotyledons</taxon>
        <taxon>Gunneridae</taxon>
        <taxon>Pentapetalae</taxon>
        <taxon>rosids</taxon>
        <taxon>malvids</taxon>
        <taxon>Malvales</taxon>
        <taxon>Malvaceae</taxon>
        <taxon>Grewioideae</taxon>
        <taxon>Apeibeae</taxon>
        <taxon>Corchorus</taxon>
    </lineage>
</organism>